<evidence type="ECO:0000256" key="1">
    <source>
        <dbReference type="ARBA" id="ARBA00006354"/>
    </source>
</evidence>
<evidence type="ECO:0000256" key="3">
    <source>
        <dbReference type="ARBA" id="ARBA00022840"/>
    </source>
</evidence>
<dbReference type="SUPFAM" id="SSF52540">
    <property type="entry name" value="P-loop containing nucleoside triphosphate hydrolases"/>
    <property type="match status" value="1"/>
</dbReference>
<dbReference type="STRING" id="1818881.A3196_04370"/>
<dbReference type="InterPro" id="IPR025158">
    <property type="entry name" value="Mg_chelat-rel_C"/>
</dbReference>
<dbReference type="InterPro" id="IPR045006">
    <property type="entry name" value="CHLI-like"/>
</dbReference>
<dbReference type="Pfam" id="PF13541">
    <property type="entry name" value="ChlI"/>
    <property type="match status" value="1"/>
</dbReference>
<sequence>MSLAILYSRAQEGINSPLVTVEVHLANGLPALSIVGLPEMAVRESKDRVRGALINSQFEFPARRITINLAPADLPKEGGRFDLPIALGILAASGQIPKQALDQYEFAGELALSGQLRRVHGILPAALAARDAKRALILAEDNAAEAALVEGLTCQPADHLLQVCAHLKGLETLPTQQKALVESTPEQPDMADVIGQPQAKRALEISAAGAHSLLYIGPPGTGKSMLAARLPGILPPLTEQEALESAAIRSLAQQQPFDSSCWSQRPFRAPHHTASAVALVGGGSHPKPGEISLAHHGVLFLDELPEYDRHVLEVLREPMENGSITISRANRQADYPARFQLLAAMNPCPCGHLGDGSNRCHCTIEQISRYRNRISGPLLDRIDMHVEVPRQPIPIGGRQSNSREEGSEQIQARILAARRRQYQRQGKTNQALAGRDIETYIQIDGAGQKLLQKAVDQLGLSMRAYHRIIKVARTIADLEASPEILTQHLSEAIGYRRLDRRQEY</sequence>
<dbReference type="PRINTS" id="PR01657">
    <property type="entry name" value="MCMFAMILY"/>
</dbReference>
<evidence type="ECO:0000313" key="6">
    <source>
        <dbReference type="Proteomes" id="UP000094849"/>
    </source>
</evidence>
<dbReference type="InterPro" id="IPR027417">
    <property type="entry name" value="P-loop_NTPase"/>
</dbReference>
<dbReference type="SUPFAM" id="SSF54211">
    <property type="entry name" value="Ribosomal protein S5 domain 2-like"/>
    <property type="match status" value="1"/>
</dbReference>
<proteinExistence type="inferred from homology"/>
<dbReference type="GO" id="GO:0008233">
    <property type="term" value="F:peptidase activity"/>
    <property type="evidence" value="ECO:0007669"/>
    <property type="project" value="UniProtKB-KW"/>
</dbReference>
<evidence type="ECO:0000313" key="5">
    <source>
        <dbReference type="EMBL" id="ODB96063.1"/>
    </source>
</evidence>
<dbReference type="Pfam" id="PF13335">
    <property type="entry name" value="Mg_chelatase_C"/>
    <property type="match status" value="1"/>
</dbReference>
<keyword evidence="5" id="KW-0645">Protease</keyword>
<dbReference type="InterPro" id="IPR000523">
    <property type="entry name" value="Mg_chelatse_chII-like_cat_dom"/>
</dbReference>
<dbReference type="GO" id="GO:0006508">
    <property type="term" value="P:proteolysis"/>
    <property type="evidence" value="ECO:0007669"/>
    <property type="project" value="UniProtKB-KW"/>
</dbReference>
<comment type="similarity">
    <text evidence="1">Belongs to the Mg-chelatase subunits D/I family. ComM subfamily.</text>
</comment>
<dbReference type="GO" id="GO:0003677">
    <property type="term" value="F:DNA binding"/>
    <property type="evidence" value="ECO:0007669"/>
    <property type="project" value="InterPro"/>
</dbReference>
<keyword evidence="5" id="KW-0378">Hydrolase</keyword>
<dbReference type="PANTHER" id="PTHR32039:SF7">
    <property type="entry name" value="COMPETENCE PROTEIN COMM"/>
    <property type="match status" value="1"/>
</dbReference>
<dbReference type="EMBL" id="LVJZ01000003">
    <property type="protein sequence ID" value="ODB96063.1"/>
    <property type="molecule type" value="Genomic_DNA"/>
</dbReference>
<evidence type="ECO:0000259" key="4">
    <source>
        <dbReference type="PROSITE" id="PS50051"/>
    </source>
</evidence>
<name>A0A1E2UMV6_9GAMM</name>
<dbReference type="GO" id="GO:0005524">
    <property type="term" value="F:ATP binding"/>
    <property type="evidence" value="ECO:0007669"/>
    <property type="project" value="UniProtKB-KW"/>
</dbReference>
<dbReference type="InterPro" id="IPR020568">
    <property type="entry name" value="Ribosomal_Su5_D2-typ_SF"/>
</dbReference>
<dbReference type="InterPro" id="IPR001208">
    <property type="entry name" value="MCM_dom"/>
</dbReference>
<comment type="caution">
    <text evidence="5">The sequence shown here is derived from an EMBL/GenBank/DDBJ whole genome shotgun (WGS) entry which is preliminary data.</text>
</comment>
<reference evidence="5 6" key="1">
    <citation type="submission" date="2016-03" db="EMBL/GenBank/DDBJ databases">
        <title>Chemosynthetic sulphur-oxidizing symbionts of marine invertebrate animals are capable of nitrogen fixation.</title>
        <authorList>
            <person name="Petersen J.M."/>
            <person name="Kemper A."/>
            <person name="Gruber-Vodicka H."/>
            <person name="Cardini U."/>
            <person name="Geest Mvander."/>
            <person name="Kleiner M."/>
            <person name="Bulgheresi S."/>
            <person name="Fussmann M."/>
            <person name="Herbold C."/>
            <person name="Seah B.K.B."/>
            <person name="Antony C.Paul."/>
            <person name="Liu D."/>
            <person name="Belitz A."/>
            <person name="Weber M."/>
        </authorList>
    </citation>
    <scope>NUCLEOTIDE SEQUENCE [LARGE SCALE GENOMIC DNA]</scope>
    <source>
        <strain evidence="5">G_D</strain>
    </source>
</reference>
<dbReference type="InterPro" id="IPR014721">
    <property type="entry name" value="Ribsml_uS5_D2-typ_fold_subgr"/>
</dbReference>
<dbReference type="Pfam" id="PF01078">
    <property type="entry name" value="Mg_chelatase"/>
    <property type="match status" value="1"/>
</dbReference>
<dbReference type="PANTHER" id="PTHR32039">
    <property type="entry name" value="MAGNESIUM-CHELATASE SUBUNIT CHLI"/>
    <property type="match status" value="1"/>
</dbReference>
<organism evidence="5 6">
    <name type="scientific">Candidatus Thiodiazotropha endoloripes</name>
    <dbReference type="NCBI Taxonomy" id="1818881"/>
    <lineage>
        <taxon>Bacteria</taxon>
        <taxon>Pseudomonadati</taxon>
        <taxon>Pseudomonadota</taxon>
        <taxon>Gammaproteobacteria</taxon>
        <taxon>Chromatiales</taxon>
        <taxon>Sedimenticolaceae</taxon>
        <taxon>Candidatus Thiodiazotropha</taxon>
    </lineage>
</organism>
<feature type="domain" description="MCM C-terminal AAA(+) ATPase" evidence="4">
    <location>
        <begin position="289"/>
        <end position="347"/>
    </location>
</feature>
<evidence type="ECO:0000256" key="2">
    <source>
        <dbReference type="ARBA" id="ARBA00022741"/>
    </source>
</evidence>
<keyword evidence="3" id="KW-0067">ATP-binding</keyword>
<keyword evidence="6" id="KW-1185">Reference proteome</keyword>
<dbReference type="NCBIfam" id="NF007365">
    <property type="entry name" value="PRK09862.1"/>
    <property type="match status" value="1"/>
</dbReference>
<dbReference type="RefSeq" id="WP_069024179.1">
    <property type="nucleotide sequence ID" value="NZ_LVJZ01000003.1"/>
</dbReference>
<dbReference type="AlphaFoldDB" id="A0A1E2UMV6"/>
<dbReference type="SMART" id="SM00382">
    <property type="entry name" value="AAA"/>
    <property type="match status" value="1"/>
</dbReference>
<dbReference type="Gene3D" id="3.40.50.300">
    <property type="entry name" value="P-loop containing nucleotide triphosphate hydrolases"/>
    <property type="match status" value="1"/>
</dbReference>
<dbReference type="Proteomes" id="UP000094849">
    <property type="component" value="Unassembled WGS sequence"/>
</dbReference>
<dbReference type="Gene3D" id="3.30.230.10">
    <property type="match status" value="1"/>
</dbReference>
<protein>
    <submittedName>
        <fullName evidence="5">ATP-dependent protease</fullName>
    </submittedName>
</protein>
<gene>
    <name evidence="5" type="ORF">A3196_04370</name>
</gene>
<accession>A0A1E2UMV6</accession>
<dbReference type="NCBIfam" id="TIGR00368">
    <property type="entry name" value="YifB family Mg chelatase-like AAA ATPase"/>
    <property type="match status" value="1"/>
</dbReference>
<dbReference type="InterPro" id="IPR004482">
    <property type="entry name" value="Mg_chelat-rel"/>
</dbReference>
<dbReference type="PROSITE" id="PS50051">
    <property type="entry name" value="MCM_2"/>
    <property type="match status" value="1"/>
</dbReference>
<keyword evidence="2" id="KW-0547">Nucleotide-binding</keyword>
<dbReference type="InterPro" id="IPR003593">
    <property type="entry name" value="AAA+_ATPase"/>
</dbReference>